<protein>
    <submittedName>
        <fullName evidence="4">Hypothetical_protein</fullName>
    </submittedName>
</protein>
<feature type="signal peptide" evidence="2">
    <location>
        <begin position="1"/>
        <end position="26"/>
    </location>
</feature>
<accession>A0AA86NF44</accession>
<comment type="caution">
    <text evidence="3">The sequence shown here is derived from an EMBL/GenBank/DDBJ whole genome shotgun (WGS) entry which is preliminary data.</text>
</comment>
<reference evidence="4 5" key="2">
    <citation type="submission" date="2024-07" db="EMBL/GenBank/DDBJ databases">
        <authorList>
            <person name="Akdeniz Z."/>
        </authorList>
    </citation>
    <scope>NUCLEOTIDE SEQUENCE [LARGE SCALE GENOMIC DNA]</scope>
</reference>
<gene>
    <name evidence="3" type="ORF">HINF_LOCUS5644</name>
    <name evidence="4" type="ORF">HINF_LOCUS72076</name>
</gene>
<evidence type="ECO:0000256" key="2">
    <source>
        <dbReference type="SAM" id="SignalP"/>
    </source>
</evidence>
<evidence type="ECO:0000313" key="5">
    <source>
        <dbReference type="Proteomes" id="UP001642409"/>
    </source>
</evidence>
<dbReference type="Proteomes" id="UP001642409">
    <property type="component" value="Unassembled WGS sequence"/>
</dbReference>
<dbReference type="AlphaFoldDB" id="A0AA86NF44"/>
<dbReference type="EMBL" id="CATOUU010000146">
    <property type="protein sequence ID" value="CAI9917999.1"/>
    <property type="molecule type" value="Genomic_DNA"/>
</dbReference>
<dbReference type="EMBL" id="CAXDID020000564">
    <property type="protein sequence ID" value="CAL6103292.1"/>
    <property type="molecule type" value="Genomic_DNA"/>
</dbReference>
<feature type="chain" id="PRO_5041724470" evidence="2">
    <location>
        <begin position="27"/>
        <end position="210"/>
    </location>
</feature>
<reference evidence="3" key="1">
    <citation type="submission" date="2023-06" db="EMBL/GenBank/DDBJ databases">
        <authorList>
            <person name="Kurt Z."/>
        </authorList>
    </citation>
    <scope>NUCLEOTIDE SEQUENCE</scope>
</reference>
<keyword evidence="5" id="KW-1185">Reference proteome</keyword>
<proteinExistence type="predicted"/>
<keyword evidence="2" id="KW-0732">Signal</keyword>
<keyword evidence="1" id="KW-0175">Coiled coil</keyword>
<evidence type="ECO:0000313" key="3">
    <source>
        <dbReference type="EMBL" id="CAI9917999.1"/>
    </source>
</evidence>
<feature type="coiled-coil region" evidence="1">
    <location>
        <begin position="87"/>
        <end position="206"/>
    </location>
</feature>
<evidence type="ECO:0000313" key="4">
    <source>
        <dbReference type="EMBL" id="CAL6103292.1"/>
    </source>
</evidence>
<organism evidence="3">
    <name type="scientific">Hexamita inflata</name>
    <dbReference type="NCBI Taxonomy" id="28002"/>
    <lineage>
        <taxon>Eukaryota</taxon>
        <taxon>Metamonada</taxon>
        <taxon>Diplomonadida</taxon>
        <taxon>Hexamitidae</taxon>
        <taxon>Hexamitinae</taxon>
        <taxon>Hexamita</taxon>
    </lineage>
</organism>
<evidence type="ECO:0000256" key="1">
    <source>
        <dbReference type="SAM" id="Coils"/>
    </source>
</evidence>
<sequence length="210" mass="24356">MISKVSNLFILLEGFLLCEKISQVIRKNTNSINQTNEATNDRINKLEHQLKNGSLNLDELVQPLQNSSQYYQPIRQQRSFVLQNDAMVQLEQQNNNLRSQLAQKTADQNAEAAVQASMVKQKQLEKQILEQQQEYTAQINDLQHNIKQLNKQLNISQLQTNPDQQIALQASMQKQQQLELQIISQQQQYQQQLNQQQQTINSLTKDLQMS</sequence>
<name>A0AA86NF44_9EUKA</name>